<comment type="subcellular location">
    <subcellularLocation>
        <location evidence="1">Cell inner membrane</location>
        <topology evidence="1">Peripheral membrane protein</topology>
    </subcellularLocation>
</comment>
<dbReference type="PANTHER" id="PTHR43776:SF15">
    <property type="entry name" value="GLUTATHIONE IMPORT ATP-BINDING PROTEIN GSIA"/>
    <property type="match status" value="1"/>
</dbReference>
<gene>
    <name evidence="18" type="primary">gsiA_2</name>
    <name evidence="18" type="ORF">GMJLKIPL_1788</name>
</gene>
<evidence type="ECO:0000256" key="15">
    <source>
        <dbReference type="ARBA" id="ARBA00041187"/>
    </source>
</evidence>
<dbReference type="InterPro" id="IPR003439">
    <property type="entry name" value="ABC_transporter-like_ATP-bd"/>
</dbReference>
<evidence type="ECO:0000256" key="1">
    <source>
        <dbReference type="ARBA" id="ARBA00004417"/>
    </source>
</evidence>
<dbReference type="NCBIfam" id="NF007739">
    <property type="entry name" value="PRK10419.1"/>
    <property type="match status" value="2"/>
</dbReference>
<evidence type="ECO:0000256" key="2">
    <source>
        <dbReference type="ARBA" id="ARBA00011469"/>
    </source>
</evidence>
<keyword evidence="9 18" id="KW-0067">ATP-binding</keyword>
<dbReference type="RefSeq" id="WP_238234749.1">
    <property type="nucleotide sequence ID" value="NZ_BPQQ01000018.1"/>
</dbReference>
<keyword evidence="3" id="KW-0813">Transport</keyword>
<dbReference type="SMART" id="SM00382">
    <property type="entry name" value="AAA"/>
    <property type="match status" value="2"/>
</dbReference>
<keyword evidence="6" id="KW-0677">Repeat</keyword>
<keyword evidence="11" id="KW-0472">Membrane</keyword>
<protein>
    <recommendedName>
        <fullName evidence="15">Glutathione import ATP-binding protein GsiA</fullName>
        <ecNumber evidence="14">7.4.2.10</ecNumber>
    </recommendedName>
</protein>
<reference evidence="18" key="1">
    <citation type="journal article" date="2021" name="Front. Microbiol.">
        <title>Comprehensive Comparative Genomics and Phenotyping of Methylobacterium Species.</title>
        <authorList>
            <person name="Alessa O."/>
            <person name="Ogura Y."/>
            <person name="Fujitani Y."/>
            <person name="Takami H."/>
            <person name="Hayashi T."/>
            <person name="Sahin N."/>
            <person name="Tani A."/>
        </authorList>
    </citation>
    <scope>NUCLEOTIDE SEQUENCE</scope>
    <source>
        <strain evidence="18">DSM 17168</strain>
    </source>
</reference>
<dbReference type="Proteomes" id="UP001055153">
    <property type="component" value="Unassembled WGS sequence"/>
</dbReference>
<evidence type="ECO:0000256" key="8">
    <source>
        <dbReference type="ARBA" id="ARBA00022801"/>
    </source>
</evidence>
<organism evidence="18 19">
    <name type="scientific">Methylobacterium isbiliense</name>
    <dbReference type="NCBI Taxonomy" id="315478"/>
    <lineage>
        <taxon>Bacteria</taxon>
        <taxon>Pseudomonadati</taxon>
        <taxon>Pseudomonadota</taxon>
        <taxon>Alphaproteobacteria</taxon>
        <taxon>Hyphomicrobiales</taxon>
        <taxon>Methylobacteriaceae</taxon>
        <taxon>Methylobacterium</taxon>
    </lineage>
</organism>
<comment type="catalytic activity">
    <reaction evidence="16">
        <text>glutathione(out) + ATP + H2O = glutathione(in) + ADP + phosphate + H(+)</text>
        <dbReference type="Rhea" id="RHEA:29791"/>
        <dbReference type="ChEBI" id="CHEBI:15377"/>
        <dbReference type="ChEBI" id="CHEBI:15378"/>
        <dbReference type="ChEBI" id="CHEBI:30616"/>
        <dbReference type="ChEBI" id="CHEBI:43474"/>
        <dbReference type="ChEBI" id="CHEBI:57925"/>
        <dbReference type="ChEBI" id="CHEBI:456216"/>
        <dbReference type="EC" id="7.4.2.10"/>
    </reaction>
</comment>
<evidence type="ECO:0000256" key="16">
    <source>
        <dbReference type="ARBA" id="ARBA00047640"/>
    </source>
</evidence>
<evidence type="ECO:0000259" key="17">
    <source>
        <dbReference type="PROSITE" id="PS50893"/>
    </source>
</evidence>
<evidence type="ECO:0000256" key="11">
    <source>
        <dbReference type="ARBA" id="ARBA00023136"/>
    </source>
</evidence>
<dbReference type="Gene3D" id="3.40.50.300">
    <property type="entry name" value="P-loop containing nucleotide triphosphate hydrolases"/>
    <property type="match status" value="2"/>
</dbReference>
<dbReference type="PANTHER" id="PTHR43776">
    <property type="entry name" value="TRANSPORT ATP-BINDING PROTEIN"/>
    <property type="match status" value="1"/>
</dbReference>
<dbReference type="InterPro" id="IPR017871">
    <property type="entry name" value="ABC_transporter-like_CS"/>
</dbReference>
<keyword evidence="5" id="KW-0997">Cell inner membrane</keyword>
<dbReference type="InterPro" id="IPR013563">
    <property type="entry name" value="Oligopep_ABC_C"/>
</dbReference>
<dbReference type="InterPro" id="IPR027417">
    <property type="entry name" value="P-loop_NTPase"/>
</dbReference>
<dbReference type="InterPro" id="IPR050319">
    <property type="entry name" value="ABC_transp_ATP-bind"/>
</dbReference>
<dbReference type="PROSITE" id="PS50893">
    <property type="entry name" value="ABC_TRANSPORTER_2"/>
    <property type="match status" value="2"/>
</dbReference>
<dbReference type="CDD" id="cd03257">
    <property type="entry name" value="ABC_NikE_OppD_transporters"/>
    <property type="match status" value="2"/>
</dbReference>
<dbReference type="GO" id="GO:0005524">
    <property type="term" value="F:ATP binding"/>
    <property type="evidence" value="ECO:0007669"/>
    <property type="project" value="UniProtKB-KW"/>
</dbReference>
<dbReference type="Pfam" id="PF08352">
    <property type="entry name" value="oligo_HPY"/>
    <property type="match status" value="2"/>
</dbReference>
<evidence type="ECO:0000256" key="13">
    <source>
        <dbReference type="ARBA" id="ARBA00038416"/>
    </source>
</evidence>
<dbReference type="NCBIfam" id="NF008453">
    <property type="entry name" value="PRK11308.1"/>
    <property type="match status" value="2"/>
</dbReference>
<evidence type="ECO:0000256" key="7">
    <source>
        <dbReference type="ARBA" id="ARBA00022741"/>
    </source>
</evidence>
<evidence type="ECO:0000256" key="9">
    <source>
        <dbReference type="ARBA" id="ARBA00022840"/>
    </source>
</evidence>
<feature type="domain" description="ABC transporter" evidence="17">
    <location>
        <begin position="5"/>
        <end position="255"/>
    </location>
</feature>
<name>A0ABQ4SDU9_9HYPH</name>
<dbReference type="SUPFAM" id="SSF52540">
    <property type="entry name" value="P-loop containing nucleoside triphosphate hydrolases"/>
    <property type="match status" value="2"/>
</dbReference>
<keyword evidence="7" id="KW-0547">Nucleotide-binding</keyword>
<evidence type="ECO:0000256" key="14">
    <source>
        <dbReference type="ARBA" id="ARBA00039050"/>
    </source>
</evidence>
<feature type="domain" description="ABC transporter" evidence="17">
    <location>
        <begin position="299"/>
        <end position="549"/>
    </location>
</feature>
<keyword evidence="10" id="KW-1278">Translocase</keyword>
<keyword evidence="8" id="KW-0378">Hydrolase</keyword>
<evidence type="ECO:0000256" key="3">
    <source>
        <dbReference type="ARBA" id="ARBA00022448"/>
    </source>
</evidence>
<evidence type="ECO:0000256" key="10">
    <source>
        <dbReference type="ARBA" id="ARBA00022967"/>
    </source>
</evidence>
<evidence type="ECO:0000313" key="19">
    <source>
        <dbReference type="Proteomes" id="UP001055153"/>
    </source>
</evidence>
<keyword evidence="19" id="KW-1185">Reference proteome</keyword>
<evidence type="ECO:0000256" key="4">
    <source>
        <dbReference type="ARBA" id="ARBA00022475"/>
    </source>
</evidence>
<keyword evidence="4" id="KW-1003">Cell membrane</keyword>
<reference evidence="18" key="2">
    <citation type="submission" date="2021-08" db="EMBL/GenBank/DDBJ databases">
        <authorList>
            <person name="Tani A."/>
            <person name="Ola A."/>
            <person name="Ogura Y."/>
            <person name="Katsura K."/>
            <person name="Hayashi T."/>
        </authorList>
    </citation>
    <scope>NUCLEOTIDE SEQUENCE</scope>
    <source>
        <strain evidence="18">DSM 17168</strain>
    </source>
</reference>
<proteinExistence type="inferred from homology"/>
<comment type="subunit">
    <text evidence="2">The complex is composed of two ATP-binding proteins (GsiA), two transmembrane proteins (GsiC and GsiD) and a solute-binding protein (GsiB).</text>
</comment>
<dbReference type="EMBL" id="BPQQ01000018">
    <property type="protein sequence ID" value="GJD99870.1"/>
    <property type="molecule type" value="Genomic_DNA"/>
</dbReference>
<evidence type="ECO:0000256" key="6">
    <source>
        <dbReference type="ARBA" id="ARBA00022737"/>
    </source>
</evidence>
<evidence type="ECO:0000256" key="5">
    <source>
        <dbReference type="ARBA" id="ARBA00022519"/>
    </source>
</evidence>
<evidence type="ECO:0000313" key="18">
    <source>
        <dbReference type="EMBL" id="GJD99870.1"/>
    </source>
</evidence>
<accession>A0ABQ4SDU9</accession>
<sequence length="608" mass="66381">MPPILSVRDLATAFRVDGRWRPVVRGVSFDIGPRETVALVGESGSGKSVTALSIMRLTPRDASRITGAVRLQDRDLLTLSDAEMRRVRGGDVAMVFQEPMTSLNPVLTVGFQIAEALVAHRGLSRSAAEAETVRLFDKVRIPAAASRVHDHPHRFSGGMRQRVMIAMALACRPKLLIADEPTTALDVTIQAQILDLIKLLQDEEGMSVLFITHDMGVVAEIADRTVVMLDGRAVESGPTHEIFRRPTHPYSRALLAAVPALGAMQGRARPTRFPVVDRVTGESAEPGEAPDTVQPANLLEVRNLTTRFELRGGLFGRLRGRVHAVENVSFDLKAGETLALVGESGCGKSTTGRSVLRLIEPLAGSVRLDGEDILGLPPRALRERRRRMQMIFQDPFASLDPRMSVGAAIAEPLLINRLASRREAHARAADLLGRVGLKPEMADRYPHEFSGGQRQRICIARALALEPKLIVADESVSALDVSVKAQVINLMLDLQASLHLAYLFISHDMAVVERVSHRVAVMHLGEIVEIGPRAAVFGAPQHPYTKTLLAAVPVPDPARRGTRHGVRADEIRSPIRPPDYVPPERCYREVSPGHLVQVWGAEWEAAAA</sequence>
<comment type="function">
    <text evidence="12">Part of the ABC transporter complex GsiABCD involved in glutathione import. Responsible for energy coupling to the transport system.</text>
</comment>
<dbReference type="EC" id="7.4.2.10" evidence="14"/>
<dbReference type="InterPro" id="IPR003593">
    <property type="entry name" value="AAA+_ATPase"/>
</dbReference>
<dbReference type="Pfam" id="PF00005">
    <property type="entry name" value="ABC_tran"/>
    <property type="match status" value="2"/>
</dbReference>
<dbReference type="PROSITE" id="PS00211">
    <property type="entry name" value="ABC_TRANSPORTER_1"/>
    <property type="match status" value="2"/>
</dbReference>
<comment type="caution">
    <text evidence="18">The sequence shown here is derived from an EMBL/GenBank/DDBJ whole genome shotgun (WGS) entry which is preliminary data.</text>
</comment>
<evidence type="ECO:0000256" key="12">
    <source>
        <dbReference type="ARBA" id="ARBA00037530"/>
    </source>
</evidence>
<comment type="similarity">
    <text evidence="13">Belongs to the ABC transporter superfamily. Glutathione importer (TC 3.A.1.5.11) family.</text>
</comment>